<dbReference type="PROSITE" id="PS51635">
    <property type="entry name" value="PNPLA"/>
    <property type="match status" value="1"/>
</dbReference>
<reference evidence="7" key="2">
    <citation type="submission" date="2021-04" db="EMBL/GenBank/DDBJ databases">
        <authorList>
            <person name="Gilroy R."/>
        </authorList>
    </citation>
    <scope>NUCLEOTIDE SEQUENCE</scope>
    <source>
        <strain evidence="7">ChiGjej4B4-7305</strain>
    </source>
</reference>
<organism evidence="7 8">
    <name type="scientific">Candidatus Ruania gallistercoris</name>
    <dbReference type="NCBI Taxonomy" id="2838746"/>
    <lineage>
        <taxon>Bacteria</taxon>
        <taxon>Bacillati</taxon>
        <taxon>Actinomycetota</taxon>
        <taxon>Actinomycetes</taxon>
        <taxon>Micrococcales</taxon>
        <taxon>Ruaniaceae</taxon>
        <taxon>Ruania</taxon>
    </lineage>
</organism>
<dbReference type="PANTHER" id="PTHR14226:SF29">
    <property type="entry name" value="NEUROPATHY TARGET ESTERASE SWS"/>
    <property type="match status" value="1"/>
</dbReference>
<evidence type="ECO:0000256" key="3">
    <source>
        <dbReference type="ARBA" id="ARBA00023098"/>
    </source>
</evidence>
<name>A0A9D2J333_9MICO</name>
<evidence type="ECO:0000256" key="2">
    <source>
        <dbReference type="ARBA" id="ARBA00022963"/>
    </source>
</evidence>
<sequence>MSAPGPVTGLRHRLIRALGGQVPPERASGATALVISGGGARSSFELGALRYLYERERIEPTIITGTSAGSILAGVIAQHPDPVGQRQAVTELRRLWLDMHDSSDMFTELPWFTKLNEHMPTWRKVMALRNRSSHRPARTGLSAVLPRGVRTRPEQTSAAGHTEPTRGRRTPMATETRPETPPSAGAGTDASADPQSEHGLGWSVTNVLDTLSTLWEAGRTSTDLELILTGAQQERAAFTPGPIVERLTDPALFDAAAVASSGLSVRIAVVGLESGELRYVTESGQLRDRQDRPVPGEPRVDLVAAIRASCAIPAVFPPVQLGSEHYVDGGARESLPVEVAMAHLGAARCYAVVASPIGLAPASDFAEKDMLEIVMRSGFGIMTDEILTDEVRRATENGATVIRPELDIHDILTIDPGLTAIAMDYGWSRAAEACTGATGAERERVRDVYELRRHLWSVEDLALRPQDAAGDGTRHRTPAQAVPPELADLKHQLRTLTDEAGSALLPPGAHTWWRNFERHPYPVAVEPDWLG</sequence>
<dbReference type="Gene3D" id="3.40.1090.10">
    <property type="entry name" value="Cytosolic phospholipase A2 catalytic domain"/>
    <property type="match status" value="2"/>
</dbReference>
<evidence type="ECO:0000256" key="5">
    <source>
        <dbReference type="SAM" id="MobiDB-lite"/>
    </source>
</evidence>
<proteinExistence type="predicted"/>
<keyword evidence="2 4" id="KW-0442">Lipid degradation</keyword>
<keyword evidence="1 4" id="KW-0378">Hydrolase</keyword>
<feature type="active site" description="Proton acceptor" evidence="4">
    <location>
        <position position="328"/>
    </location>
</feature>
<dbReference type="GO" id="GO:0016787">
    <property type="term" value="F:hydrolase activity"/>
    <property type="evidence" value="ECO:0007669"/>
    <property type="project" value="UniProtKB-UniRule"/>
</dbReference>
<feature type="domain" description="PNPLA" evidence="6">
    <location>
        <begin position="33"/>
        <end position="341"/>
    </location>
</feature>
<accession>A0A9D2J333</accession>
<evidence type="ECO:0000256" key="1">
    <source>
        <dbReference type="ARBA" id="ARBA00022801"/>
    </source>
</evidence>
<dbReference type="InterPro" id="IPR002641">
    <property type="entry name" value="PNPLA_dom"/>
</dbReference>
<dbReference type="GO" id="GO:0016042">
    <property type="term" value="P:lipid catabolic process"/>
    <property type="evidence" value="ECO:0007669"/>
    <property type="project" value="UniProtKB-UniRule"/>
</dbReference>
<feature type="region of interest" description="Disordered" evidence="5">
    <location>
        <begin position="130"/>
        <end position="201"/>
    </location>
</feature>
<dbReference type="PANTHER" id="PTHR14226">
    <property type="entry name" value="NEUROPATHY TARGET ESTERASE/SWISS CHEESE D.MELANOGASTER"/>
    <property type="match status" value="1"/>
</dbReference>
<dbReference type="EMBL" id="DXBY01000037">
    <property type="protein sequence ID" value="HIZ34492.1"/>
    <property type="molecule type" value="Genomic_DNA"/>
</dbReference>
<dbReference type="Pfam" id="PF01734">
    <property type="entry name" value="Patatin"/>
    <property type="match status" value="1"/>
</dbReference>
<comment type="caution">
    <text evidence="7">The sequence shown here is derived from an EMBL/GenBank/DDBJ whole genome shotgun (WGS) entry which is preliminary data.</text>
</comment>
<evidence type="ECO:0000256" key="4">
    <source>
        <dbReference type="PROSITE-ProRule" id="PRU01161"/>
    </source>
</evidence>
<dbReference type="SUPFAM" id="SSF52151">
    <property type="entry name" value="FabD/lysophospholipase-like"/>
    <property type="match status" value="1"/>
</dbReference>
<keyword evidence="3 4" id="KW-0443">Lipid metabolism</keyword>
<evidence type="ECO:0000313" key="7">
    <source>
        <dbReference type="EMBL" id="HIZ34492.1"/>
    </source>
</evidence>
<reference evidence="7" key="1">
    <citation type="journal article" date="2021" name="PeerJ">
        <title>Extensive microbial diversity within the chicken gut microbiome revealed by metagenomics and culture.</title>
        <authorList>
            <person name="Gilroy R."/>
            <person name="Ravi A."/>
            <person name="Getino M."/>
            <person name="Pursley I."/>
            <person name="Horton D.L."/>
            <person name="Alikhan N.F."/>
            <person name="Baker D."/>
            <person name="Gharbi K."/>
            <person name="Hall N."/>
            <person name="Watson M."/>
            <person name="Adriaenssens E.M."/>
            <person name="Foster-Nyarko E."/>
            <person name="Jarju S."/>
            <person name="Secka A."/>
            <person name="Antonio M."/>
            <person name="Oren A."/>
            <person name="Chaudhuri R.R."/>
            <person name="La Ragione R."/>
            <person name="Hildebrand F."/>
            <person name="Pallen M.J."/>
        </authorList>
    </citation>
    <scope>NUCLEOTIDE SEQUENCE</scope>
    <source>
        <strain evidence="7">ChiGjej4B4-7305</strain>
    </source>
</reference>
<evidence type="ECO:0000259" key="6">
    <source>
        <dbReference type="PROSITE" id="PS51635"/>
    </source>
</evidence>
<feature type="active site" description="Nucleophile" evidence="4">
    <location>
        <position position="67"/>
    </location>
</feature>
<dbReference type="InterPro" id="IPR050301">
    <property type="entry name" value="NTE"/>
</dbReference>
<dbReference type="InterPro" id="IPR016035">
    <property type="entry name" value="Acyl_Trfase/lysoPLipase"/>
</dbReference>
<feature type="short sequence motif" description="GXSXG" evidence="4">
    <location>
        <begin position="65"/>
        <end position="69"/>
    </location>
</feature>
<evidence type="ECO:0000313" key="8">
    <source>
        <dbReference type="Proteomes" id="UP000824037"/>
    </source>
</evidence>
<protein>
    <submittedName>
        <fullName evidence="7">Patatin-like phospholipase family protein</fullName>
    </submittedName>
</protein>
<dbReference type="AlphaFoldDB" id="A0A9D2J333"/>
<feature type="short sequence motif" description="DGA/G" evidence="4">
    <location>
        <begin position="328"/>
        <end position="330"/>
    </location>
</feature>
<comment type="caution">
    <text evidence="4">Lacks conserved residue(s) required for the propagation of feature annotation.</text>
</comment>
<dbReference type="Proteomes" id="UP000824037">
    <property type="component" value="Unassembled WGS sequence"/>
</dbReference>
<gene>
    <name evidence="7" type="ORF">H9815_01840</name>
</gene>